<dbReference type="Proteomes" id="UP000594454">
    <property type="component" value="Chromosome 4"/>
</dbReference>
<evidence type="ECO:0000256" key="20">
    <source>
        <dbReference type="ARBA" id="ARBA00048679"/>
    </source>
</evidence>
<dbReference type="GO" id="GO:0007601">
    <property type="term" value="P:visual perception"/>
    <property type="evidence" value="ECO:0007669"/>
    <property type="project" value="UniProtKB-KW"/>
</dbReference>
<feature type="domain" description="Protein kinase" evidence="25">
    <location>
        <begin position="25"/>
        <end position="292"/>
    </location>
</feature>
<dbReference type="PANTHER" id="PTHR46256:SF3">
    <property type="entry name" value="MYOSIN MOTOR DOMAIN-CONTAINING PROTEIN"/>
    <property type="match status" value="1"/>
</dbReference>
<evidence type="ECO:0000256" key="16">
    <source>
        <dbReference type="ARBA" id="ARBA00023212"/>
    </source>
</evidence>
<dbReference type="Gene3D" id="1.20.120.720">
    <property type="entry name" value="Myosin VI head, motor domain, U50 subdomain"/>
    <property type="match status" value="1"/>
</dbReference>
<name>A0A7R8YYM2_HERIL</name>
<keyword evidence="12 21" id="KW-0067">ATP-binding</keyword>
<dbReference type="Gene3D" id="1.10.10.820">
    <property type="match status" value="1"/>
</dbReference>
<dbReference type="SMART" id="SM00015">
    <property type="entry name" value="IQ"/>
    <property type="match status" value="3"/>
</dbReference>
<comment type="catalytic activity">
    <reaction evidence="20">
        <text>L-seryl-[protein] + ATP = O-phospho-L-seryl-[protein] + ADP + H(+)</text>
        <dbReference type="Rhea" id="RHEA:17989"/>
        <dbReference type="Rhea" id="RHEA-COMP:9863"/>
        <dbReference type="Rhea" id="RHEA-COMP:11604"/>
        <dbReference type="ChEBI" id="CHEBI:15378"/>
        <dbReference type="ChEBI" id="CHEBI:29999"/>
        <dbReference type="ChEBI" id="CHEBI:30616"/>
        <dbReference type="ChEBI" id="CHEBI:83421"/>
        <dbReference type="ChEBI" id="CHEBI:456216"/>
        <dbReference type="EC" id="2.7.11.1"/>
    </reaction>
</comment>
<dbReference type="OrthoDB" id="6108017at2759"/>
<dbReference type="SUPFAM" id="SSF56112">
    <property type="entry name" value="Protein kinase-like (PK-like)"/>
    <property type="match status" value="1"/>
</dbReference>
<feature type="compositionally biased region" description="Polar residues" evidence="24">
    <location>
        <begin position="1442"/>
        <end position="1455"/>
    </location>
</feature>
<dbReference type="Gene3D" id="6.20.240.20">
    <property type="match status" value="1"/>
</dbReference>
<keyword evidence="18" id="KW-0844">Vision</keyword>
<dbReference type="InterPro" id="IPR052409">
    <property type="entry name" value="Myosin-III_kinase_activity"/>
</dbReference>
<dbReference type="PROSITE" id="PS00107">
    <property type="entry name" value="PROTEIN_KINASE_ATP"/>
    <property type="match status" value="1"/>
</dbReference>
<dbReference type="GO" id="GO:0005524">
    <property type="term" value="F:ATP binding"/>
    <property type="evidence" value="ECO:0007669"/>
    <property type="project" value="UniProtKB-UniRule"/>
</dbReference>
<dbReference type="InterPro" id="IPR000048">
    <property type="entry name" value="IQ_motif_EF-hand-BS"/>
</dbReference>
<reference evidence="27 28" key="1">
    <citation type="submission" date="2020-11" db="EMBL/GenBank/DDBJ databases">
        <authorList>
            <person name="Wallbank WR R."/>
            <person name="Pardo Diaz C."/>
            <person name="Kozak K."/>
            <person name="Martin S."/>
            <person name="Jiggins C."/>
            <person name="Moest M."/>
            <person name="Warren A I."/>
            <person name="Generalovic N T."/>
            <person name="Byers J.R.P. K."/>
            <person name="Montejo-Kovacevich G."/>
            <person name="Yen C E."/>
        </authorList>
    </citation>
    <scope>NUCLEOTIDE SEQUENCE [LARGE SCALE GENOMIC DNA]</scope>
</reference>
<feature type="region of interest" description="Disordered" evidence="24">
    <location>
        <begin position="1696"/>
        <end position="1756"/>
    </location>
</feature>
<evidence type="ECO:0000256" key="15">
    <source>
        <dbReference type="ARBA" id="ARBA00023203"/>
    </source>
</evidence>
<dbReference type="Pfam" id="PF00063">
    <property type="entry name" value="Myosin_head"/>
    <property type="match status" value="1"/>
</dbReference>
<keyword evidence="16" id="KW-0206">Cytoskeleton</keyword>
<keyword evidence="5" id="KW-0963">Cytoplasm</keyword>
<feature type="binding site" evidence="21">
    <location>
        <begin position="436"/>
        <end position="443"/>
    </location>
    <ligand>
        <name>ATP</name>
        <dbReference type="ChEBI" id="CHEBI:30616"/>
    </ligand>
</feature>
<evidence type="ECO:0000313" key="28">
    <source>
        <dbReference type="Proteomes" id="UP000594454"/>
    </source>
</evidence>
<keyword evidence="23" id="KW-0175">Coiled coil</keyword>
<sequence>MKMSAYSALSQHIDFLRLPSPKDRFDLIDIIGEGTYGEVYSARVKKTDQLVAIKILENIVDNIEEIEEEYLVLRDLSKHPNLPEFLGIYLLRGNIPEDDQLWFVMELCNGGSVTDLVHGLRLKGSRLGDQHIAYILRETVKALVFLHQNHCMHRDVKGHNILLTESAEVKLVDFGVSSHLAATLARRNTSVGTPYWMAPEVIACEQQLDQSYDSRCDIWSVGITAIELAEGEPPLCELHPMRALFQIPRNPPPRLARPEYFSPLLSDFVSVCLVKDMEQRPFARELLCHPYLQNVVMYEDKVKRELKVEILRQKNEGRVTRQAEVTTKHGKLKSDRKSKPQKIYVDDLAALDSLSEKAIVEQLMRRYDGGQIYTYIGDILVAVNPFSDLGLYSSQHQRRYMGKIRSENPPHIFAVADAAHQALVHQRQNQAIVISGESGSGKTESANLLLKQLVYLGKAPNRCLEEQILQVNPIMEAFGNARTGINSNSSRFGKYLDLTMTRGGKVTGARISVYLLEQSRVVQQAEGEGNFHIFYYLYDGLESAKRLPDYHLDQSFRKHHKYLAPTKTSTSKNIERWHQLTSSFKLLGFRDDELDTVNRVLAAILNLGDLEFVEVNSNDNTDPKARVMNLAPVHRVSKLLGVEACDLLDALTSNSVVTRGETITKNNTVEEAVAARDAMAKGLYGRLFDWIVNQINLLLAFNRPNSQDQLSVGLLDIFGFENFPKNSFEQLCINIANEQIQYYFNQHIFTWEQQEYLAEGVPVEMVEFSDNRPVLDMLLSRPLGLLALLDEESRFPRATDRSFIEKCHSNIKSKYYVRPKSDACCFAVHHFAGRVIYHANSFLEKNRNFLPAEVIQLVRQSQFDMIRFLFQCPITKTGNLYNALNDVNISRQNLAKVDTKERYNSGGLASQSRAQQTVSTYFRYSLMDLLQKMVAGSPQFVRCIKPNDMKKAKCFEAPKVLKQLRYTGVLETIRIRQSGFSHRFTFAEFLKRYCFLAFGFNEKIVASRENCKLLLNRLKLDGWALGKTKVFLKYYHVEFLAKLYEEQVSKIIMVQACVRRWLAKSRFAKSKEQMDTSAITLQKHVRGWLSRRKARELREDRERERLELERIERERMAKEQRIRQKKNKENLNKNDAATIIQSYYRGYTIRKQKVSPELESKAKNILNTARNKSEAQRMLEAEGFNDEESNRLIRKFYKVNGNGDGDASPPRKKVLTPRDQQLELIAFSQKVHMLNQDMHKNLRKNKDGIPLDKIEPLPPDYKRPPGFIVIPSLLGTHQLMRCSSKGDFCERRQEECLSLTSPTSDHSDHEPDVWDRPLFQKLFKLQEIERKQTKGGGEVMSSREDVIGPRFADNPNLRSTGWHDASRKIRAPLSHTRLPAFSYLTPHQNQHSEGHPNDNNVQPSKVREVLKQTSTSNIPQTVIDSNLNNNQQKQLSPRHRNSPNSRNLKSQPATEQQKHAAKNETNGRYLFGFLQKQRDLERNLKNKPKKRDKDRPRAARKADKSANHTDIIVPVKRNAPHHDYQNQLVTEKYNNNLNNNWNAAKRISNQSANDSNNNKVPDKVPVYRKFGDTNVIAKNRKNMLAKTSNSSASNQTPIKTSNNIANNKLRQIPRIEVQSDIQRLSPNSMLTPFSEMNRNQRLVNKFLNNENQPLRRNSGNLHSAISGSSPNLSTKSADQYSNHSLESIEKDIIGGKRIGSGRASEDDNEEVGQSYLGPFNFRQLLRPTEGPTESLRKRKGINSGTPPPPQRGKSIL</sequence>
<feature type="coiled-coil region" evidence="23">
    <location>
        <begin position="1091"/>
        <end position="1134"/>
    </location>
</feature>
<keyword evidence="6" id="KW-0723">Serine/threonine-protein kinase</keyword>
<keyword evidence="8" id="KW-0808">Transferase</keyword>
<keyword evidence="28" id="KW-1185">Reference proteome</keyword>
<evidence type="ECO:0000256" key="11">
    <source>
        <dbReference type="ARBA" id="ARBA00022777"/>
    </source>
</evidence>
<evidence type="ECO:0000256" key="18">
    <source>
        <dbReference type="ARBA" id="ARBA00023305"/>
    </source>
</evidence>
<dbReference type="PANTHER" id="PTHR46256">
    <property type="entry name" value="AGAP011099-PA"/>
    <property type="match status" value="1"/>
</dbReference>
<evidence type="ECO:0000256" key="19">
    <source>
        <dbReference type="ARBA" id="ARBA00047899"/>
    </source>
</evidence>
<evidence type="ECO:0000256" key="24">
    <source>
        <dbReference type="SAM" id="MobiDB-lite"/>
    </source>
</evidence>
<feature type="binding site" evidence="22">
    <location>
        <position position="54"/>
    </location>
    <ligand>
        <name>ATP</name>
        <dbReference type="ChEBI" id="CHEBI:30616"/>
    </ligand>
</feature>
<dbReference type="InterPro" id="IPR017441">
    <property type="entry name" value="Protein_kinase_ATP_BS"/>
</dbReference>
<comment type="similarity">
    <text evidence="3">In the C-terminal section; belongs to the TRAFAC class myosin-kinesin ATPase superfamily. Myosin family.</text>
</comment>
<evidence type="ECO:0000256" key="1">
    <source>
        <dbReference type="ARBA" id="ARBA00004245"/>
    </source>
</evidence>
<evidence type="ECO:0000256" key="2">
    <source>
        <dbReference type="ARBA" id="ARBA00004316"/>
    </source>
</evidence>
<dbReference type="PROSITE" id="PS00108">
    <property type="entry name" value="PROTEIN_KINASE_ST"/>
    <property type="match status" value="1"/>
</dbReference>
<dbReference type="PROSITE" id="PS50011">
    <property type="entry name" value="PROTEIN_KINASE_DOM"/>
    <property type="match status" value="1"/>
</dbReference>
<dbReference type="InterPro" id="IPR011009">
    <property type="entry name" value="Kinase-like_dom_sf"/>
</dbReference>
<evidence type="ECO:0000256" key="9">
    <source>
        <dbReference type="ARBA" id="ARBA00022737"/>
    </source>
</evidence>
<comment type="similarity">
    <text evidence="21">Belongs to the TRAFAC class myosin-kinesin ATPase superfamily. Myosin family.</text>
</comment>
<evidence type="ECO:0000256" key="17">
    <source>
        <dbReference type="ARBA" id="ARBA00023273"/>
    </source>
</evidence>
<dbReference type="SUPFAM" id="SSF52540">
    <property type="entry name" value="P-loop containing nucleoside triphosphate hydrolases"/>
    <property type="match status" value="1"/>
</dbReference>
<dbReference type="InterPro" id="IPR036961">
    <property type="entry name" value="Kinesin_motor_dom_sf"/>
</dbReference>
<feature type="compositionally biased region" description="Low complexity" evidence="24">
    <location>
        <begin position="1426"/>
        <end position="1435"/>
    </location>
</feature>
<dbReference type="CDD" id="cd01379">
    <property type="entry name" value="MYSc_Myo3"/>
    <property type="match status" value="1"/>
</dbReference>
<keyword evidence="11" id="KW-0418">Kinase</keyword>
<evidence type="ECO:0000256" key="14">
    <source>
        <dbReference type="ARBA" id="ARBA00023175"/>
    </source>
</evidence>
<evidence type="ECO:0000256" key="22">
    <source>
        <dbReference type="PROSITE-ProRule" id="PRU10141"/>
    </source>
</evidence>
<evidence type="ECO:0000256" key="3">
    <source>
        <dbReference type="ARBA" id="ARBA00006998"/>
    </source>
</evidence>
<accession>A0A7R8YYM2</accession>
<gene>
    <name evidence="27" type="ORF">HERILL_LOCUS12139</name>
</gene>
<feature type="compositionally biased region" description="Basic and acidic residues" evidence="24">
    <location>
        <begin position="1491"/>
        <end position="1507"/>
    </location>
</feature>
<keyword evidence="14 21" id="KW-0505">Motor protein</keyword>
<keyword evidence="17" id="KW-0966">Cell projection</keyword>
<protein>
    <recommendedName>
        <fullName evidence="4">non-specific serine/threonine protein kinase</fullName>
        <ecNumber evidence="4">2.7.11.1</ecNumber>
    </recommendedName>
</protein>
<dbReference type="GO" id="GO:0042995">
    <property type="term" value="C:cell projection"/>
    <property type="evidence" value="ECO:0007669"/>
    <property type="project" value="UniProtKB-SubCell"/>
</dbReference>
<dbReference type="InterPro" id="IPR001609">
    <property type="entry name" value="Myosin_head_motor_dom-like"/>
</dbReference>
<dbReference type="CDD" id="cd06608">
    <property type="entry name" value="STKc_myosinIII_N_like"/>
    <property type="match status" value="1"/>
</dbReference>
<comment type="catalytic activity">
    <reaction evidence="19">
        <text>L-threonyl-[protein] + ATP = O-phospho-L-threonyl-[protein] + ADP + H(+)</text>
        <dbReference type="Rhea" id="RHEA:46608"/>
        <dbReference type="Rhea" id="RHEA-COMP:11060"/>
        <dbReference type="Rhea" id="RHEA-COMP:11605"/>
        <dbReference type="ChEBI" id="CHEBI:15378"/>
        <dbReference type="ChEBI" id="CHEBI:30013"/>
        <dbReference type="ChEBI" id="CHEBI:30616"/>
        <dbReference type="ChEBI" id="CHEBI:61977"/>
        <dbReference type="ChEBI" id="CHEBI:456216"/>
        <dbReference type="EC" id="2.7.11.1"/>
    </reaction>
</comment>
<dbReference type="Gene3D" id="1.20.5.190">
    <property type="match status" value="2"/>
</dbReference>
<dbReference type="GO" id="GO:0005737">
    <property type="term" value="C:cytoplasm"/>
    <property type="evidence" value="ECO:0007669"/>
    <property type="project" value="UniProtKB-ARBA"/>
</dbReference>
<dbReference type="Pfam" id="PF00069">
    <property type="entry name" value="Pkinase"/>
    <property type="match status" value="1"/>
</dbReference>
<evidence type="ECO:0000256" key="4">
    <source>
        <dbReference type="ARBA" id="ARBA00012513"/>
    </source>
</evidence>
<dbReference type="Gene3D" id="3.40.850.10">
    <property type="entry name" value="Kinesin motor domain"/>
    <property type="match status" value="1"/>
</dbReference>
<dbReference type="SMART" id="SM00242">
    <property type="entry name" value="MYSc"/>
    <property type="match status" value="1"/>
</dbReference>
<dbReference type="GO" id="GO:0003779">
    <property type="term" value="F:actin binding"/>
    <property type="evidence" value="ECO:0007669"/>
    <property type="project" value="UniProtKB-KW"/>
</dbReference>
<feature type="compositionally biased region" description="Polar residues" evidence="24">
    <location>
        <begin position="1411"/>
        <end position="1425"/>
    </location>
</feature>
<dbReference type="PROSITE" id="PS50096">
    <property type="entry name" value="IQ"/>
    <property type="match status" value="2"/>
</dbReference>
<dbReference type="SMART" id="SM00220">
    <property type="entry name" value="S_TKc"/>
    <property type="match status" value="1"/>
</dbReference>
<dbReference type="Gene3D" id="1.20.58.530">
    <property type="match status" value="1"/>
</dbReference>
<dbReference type="FunFam" id="1.10.510.10:FF:000421">
    <property type="entry name" value="Serine/threonine-protein kinase PAK 6"/>
    <property type="match status" value="1"/>
</dbReference>
<dbReference type="EC" id="2.7.11.1" evidence="4"/>
<dbReference type="GO" id="GO:0016459">
    <property type="term" value="C:myosin complex"/>
    <property type="evidence" value="ECO:0007669"/>
    <property type="project" value="UniProtKB-KW"/>
</dbReference>
<evidence type="ECO:0000313" key="27">
    <source>
        <dbReference type="EMBL" id="CAD7089600.1"/>
    </source>
</evidence>
<dbReference type="GO" id="GO:0030832">
    <property type="term" value="P:regulation of actin filament length"/>
    <property type="evidence" value="ECO:0007669"/>
    <property type="project" value="TreeGrafter"/>
</dbReference>
<dbReference type="InterPro" id="IPR008271">
    <property type="entry name" value="Ser/Thr_kinase_AS"/>
</dbReference>
<keyword evidence="10 21" id="KW-0547">Nucleotide-binding</keyword>
<keyword evidence="13 21" id="KW-0518">Myosin</keyword>
<feature type="region of interest" description="Actin-binding" evidence="21">
    <location>
        <begin position="926"/>
        <end position="948"/>
    </location>
</feature>
<evidence type="ECO:0000256" key="10">
    <source>
        <dbReference type="ARBA" id="ARBA00022741"/>
    </source>
</evidence>
<evidence type="ECO:0000256" key="8">
    <source>
        <dbReference type="ARBA" id="ARBA00022679"/>
    </source>
</evidence>
<evidence type="ECO:0000256" key="7">
    <source>
        <dbReference type="ARBA" id="ARBA00022606"/>
    </source>
</evidence>
<evidence type="ECO:0000259" key="26">
    <source>
        <dbReference type="PROSITE" id="PS51456"/>
    </source>
</evidence>
<evidence type="ECO:0000259" key="25">
    <source>
        <dbReference type="PROSITE" id="PS50011"/>
    </source>
</evidence>
<evidence type="ECO:0000256" key="5">
    <source>
        <dbReference type="ARBA" id="ARBA00022490"/>
    </source>
</evidence>
<feature type="region of interest" description="Disordered" evidence="24">
    <location>
        <begin position="1651"/>
        <end position="1681"/>
    </location>
</feature>
<dbReference type="CDD" id="cd23767">
    <property type="entry name" value="IQCD"/>
    <property type="match status" value="1"/>
</dbReference>
<dbReference type="InParanoid" id="A0A7R8YYM2"/>
<keyword evidence="9" id="KW-0677">Repeat</keyword>
<dbReference type="GO" id="GO:0000146">
    <property type="term" value="F:microfilament motor activity"/>
    <property type="evidence" value="ECO:0007669"/>
    <property type="project" value="TreeGrafter"/>
</dbReference>
<evidence type="ECO:0000256" key="21">
    <source>
        <dbReference type="PROSITE-ProRule" id="PRU00782"/>
    </source>
</evidence>
<evidence type="ECO:0000256" key="23">
    <source>
        <dbReference type="SAM" id="Coils"/>
    </source>
</evidence>
<dbReference type="Gene3D" id="1.10.510.10">
    <property type="entry name" value="Transferase(Phosphotransferase) domain 1"/>
    <property type="match status" value="1"/>
</dbReference>
<evidence type="ECO:0000256" key="13">
    <source>
        <dbReference type="ARBA" id="ARBA00023123"/>
    </source>
</evidence>
<feature type="region of interest" description="Disordered" evidence="24">
    <location>
        <begin position="1411"/>
        <end position="1510"/>
    </location>
</feature>
<dbReference type="EMBL" id="LR899012">
    <property type="protein sequence ID" value="CAD7089600.1"/>
    <property type="molecule type" value="Genomic_DNA"/>
</dbReference>
<proteinExistence type="inferred from homology"/>
<keyword evidence="15 21" id="KW-0009">Actin-binding</keyword>
<dbReference type="PRINTS" id="PR00193">
    <property type="entry name" value="MYOSINHEAVY"/>
</dbReference>
<keyword evidence="7" id="KW-0716">Sensory transduction</keyword>
<dbReference type="InterPro" id="IPR027417">
    <property type="entry name" value="P-loop_NTPase"/>
</dbReference>
<dbReference type="PROSITE" id="PS51456">
    <property type="entry name" value="MYOSIN_MOTOR"/>
    <property type="match status" value="1"/>
</dbReference>
<dbReference type="GO" id="GO:0004674">
    <property type="term" value="F:protein serine/threonine kinase activity"/>
    <property type="evidence" value="ECO:0007669"/>
    <property type="project" value="UniProtKB-KW"/>
</dbReference>
<feature type="domain" description="Myosin motor" evidence="26">
    <location>
        <begin position="343"/>
        <end position="1048"/>
    </location>
</feature>
<evidence type="ECO:0000256" key="6">
    <source>
        <dbReference type="ARBA" id="ARBA00022527"/>
    </source>
</evidence>
<dbReference type="InterPro" id="IPR000719">
    <property type="entry name" value="Prot_kinase_dom"/>
</dbReference>
<organism evidence="27 28">
    <name type="scientific">Hermetia illucens</name>
    <name type="common">Black soldier fly</name>
    <dbReference type="NCBI Taxonomy" id="343691"/>
    <lineage>
        <taxon>Eukaryota</taxon>
        <taxon>Metazoa</taxon>
        <taxon>Ecdysozoa</taxon>
        <taxon>Arthropoda</taxon>
        <taxon>Hexapoda</taxon>
        <taxon>Insecta</taxon>
        <taxon>Pterygota</taxon>
        <taxon>Neoptera</taxon>
        <taxon>Endopterygota</taxon>
        <taxon>Diptera</taxon>
        <taxon>Brachycera</taxon>
        <taxon>Stratiomyomorpha</taxon>
        <taxon>Stratiomyidae</taxon>
        <taxon>Hermetiinae</taxon>
        <taxon>Hermetia</taxon>
    </lineage>
</organism>
<comment type="subcellular location">
    <subcellularLocation>
        <location evidence="2">Cell projection</location>
    </subcellularLocation>
    <subcellularLocation>
        <location evidence="1">Cytoplasm</location>
        <location evidence="1">Cytoskeleton</location>
    </subcellularLocation>
</comment>
<evidence type="ECO:0000256" key="12">
    <source>
        <dbReference type="ARBA" id="ARBA00022840"/>
    </source>
</evidence>
<dbReference type="Pfam" id="PF00612">
    <property type="entry name" value="IQ"/>
    <property type="match status" value="2"/>
</dbReference>
<dbReference type="InterPro" id="IPR036083">
    <property type="entry name" value="MYSc_Myo3"/>
</dbReference>